<dbReference type="Proteomes" id="UP000054621">
    <property type="component" value="Unassembled WGS sequence"/>
</dbReference>
<dbReference type="eggNOG" id="ENOG5030RN2">
    <property type="taxonomic scope" value="Bacteria"/>
</dbReference>
<dbReference type="EMBL" id="LNYV01000011">
    <property type="protein sequence ID" value="KTD58914.1"/>
    <property type="molecule type" value="Genomic_DNA"/>
</dbReference>
<organism evidence="3 4">
    <name type="scientific">Legionella sainthelensi</name>
    <dbReference type="NCBI Taxonomy" id="28087"/>
    <lineage>
        <taxon>Bacteria</taxon>
        <taxon>Pseudomonadati</taxon>
        <taxon>Pseudomonadota</taxon>
        <taxon>Gammaproteobacteria</taxon>
        <taxon>Legionellales</taxon>
        <taxon>Legionellaceae</taxon>
        <taxon>Legionella</taxon>
    </lineage>
</organism>
<keyword evidence="2" id="KW-0472">Membrane</keyword>
<evidence type="ECO:0000256" key="2">
    <source>
        <dbReference type="SAM" id="Phobius"/>
    </source>
</evidence>
<proteinExistence type="predicted"/>
<feature type="transmembrane region" description="Helical" evidence="2">
    <location>
        <begin position="390"/>
        <end position="413"/>
    </location>
</feature>
<dbReference type="PATRIC" id="fig|28087.4.peg.762"/>
<dbReference type="STRING" id="28087.Lsai_0714"/>
<protein>
    <submittedName>
        <fullName evidence="3">Dot/Icm T4SS effector</fullName>
    </submittedName>
</protein>
<keyword evidence="2" id="KW-0812">Transmembrane</keyword>
<evidence type="ECO:0000313" key="3">
    <source>
        <dbReference type="EMBL" id="KTD58914.1"/>
    </source>
</evidence>
<gene>
    <name evidence="3" type="ORF">Lsai_0714</name>
</gene>
<feature type="region of interest" description="Disordered" evidence="1">
    <location>
        <begin position="452"/>
        <end position="513"/>
    </location>
</feature>
<dbReference type="AlphaFoldDB" id="A0A0W0YPU1"/>
<evidence type="ECO:0000256" key="1">
    <source>
        <dbReference type="SAM" id="MobiDB-lite"/>
    </source>
</evidence>
<accession>A0A0W0YPU1</accession>
<reference evidence="3 4" key="1">
    <citation type="submission" date="2015-11" db="EMBL/GenBank/DDBJ databases">
        <title>Genomic analysis of 38 Legionella species identifies large and diverse effector repertoires.</title>
        <authorList>
            <person name="Burstein D."/>
            <person name="Amaro F."/>
            <person name="Zusman T."/>
            <person name="Lifshitz Z."/>
            <person name="Cohen O."/>
            <person name="Gilbert J.A."/>
            <person name="Pupko T."/>
            <person name="Shuman H.A."/>
            <person name="Segal G."/>
        </authorList>
    </citation>
    <scope>NUCLEOTIDE SEQUENCE [LARGE SCALE GENOMIC DNA]</scope>
    <source>
        <strain evidence="3 4">Mt.St.Helens-4</strain>
    </source>
</reference>
<comment type="caution">
    <text evidence="3">The sequence shown here is derived from an EMBL/GenBank/DDBJ whole genome shotgun (WGS) entry which is preliminary data.</text>
</comment>
<feature type="compositionally biased region" description="Polar residues" evidence="1">
    <location>
        <begin position="472"/>
        <end position="484"/>
    </location>
</feature>
<feature type="transmembrane region" description="Helical" evidence="2">
    <location>
        <begin position="356"/>
        <end position="384"/>
    </location>
</feature>
<dbReference type="RefSeq" id="WP_232002646.1">
    <property type="nucleotide sequence ID" value="NZ_CAAAJE010000023.1"/>
</dbReference>
<sequence>MKKGIAIIQTWGTNSQTKYLDKDTGHASIELRLPATEENYNLIMNYCAPTPHIPCDMETEKNKDGTEQEIYRVRFSFIPNELNVIEPFRLNSTYKADALYAGDIHPDPFFTTCTLTEKGQRTADNNTVEGQYIKNLKAIADYKDLIDATVEITHKTNNLLQRAPLLHRLYPSYKKILNAIERLDQELGGNKILAEPLNNLSDRLSSIISTLSGSIVHLEFSNDQLRRDHPYNFETFDENEYLFYGRPCDKQIKLSIGSEENELNAACMLEQMRKIVDTASDSHTPNGANTILSILSAGNKGKTLEFSFSKNFQNDATPQMVYTTAIELKHKSHTDSAKISQANTGTNPQSSSQQKLLIVGLLATAGLVIGAGIGVTLVATGVFAPLGVGLLGLVMVAGTMGGGLALISGALGLSITKSDAPSAIATQTSQNIEVSGSPSYLFATNRLREQGANADNSQKRANTHVLTPMPSTPSITSDIMSQPNLFFHHRNSSPNNQADLSLEADDDHIRSSV</sequence>
<name>A0A0W0YPU1_9GAMM</name>
<evidence type="ECO:0000313" key="4">
    <source>
        <dbReference type="Proteomes" id="UP000054621"/>
    </source>
</evidence>
<keyword evidence="2" id="KW-1133">Transmembrane helix</keyword>